<evidence type="ECO:0000313" key="2">
    <source>
        <dbReference type="EMBL" id="EFQ87147.1"/>
    </source>
</evidence>
<name>E3S4F2_PYRTT</name>
<dbReference type="EMBL" id="GL537114">
    <property type="protein sequence ID" value="EFQ87147.1"/>
    <property type="molecule type" value="Genomic_DNA"/>
</dbReference>
<dbReference type="OrthoDB" id="10567750at2759"/>
<feature type="non-terminal residue" evidence="2">
    <location>
        <position position="1"/>
    </location>
</feature>
<dbReference type="Proteomes" id="UP000001067">
    <property type="component" value="Unassembled WGS sequence"/>
</dbReference>
<sequence length="64" mass="7573">GAQSDNDDYDHRRYLRPKKPEPESFSGNSTTSADYLKWKMAIADWFTYYLYEFASEAMKLSYIC</sequence>
<reference evidence="2 3" key="1">
    <citation type="journal article" date="2010" name="Genome Biol.">
        <title>A first genome assembly of the barley fungal pathogen Pyrenophora teres f. teres.</title>
        <authorList>
            <person name="Ellwood S.R."/>
            <person name="Liu Z."/>
            <person name="Syme R.A."/>
            <person name="Lai Z."/>
            <person name="Hane J.K."/>
            <person name="Keiper F."/>
            <person name="Moffat C.S."/>
            <person name="Oliver R.P."/>
            <person name="Friesen T.L."/>
        </authorList>
    </citation>
    <scope>NUCLEOTIDE SEQUENCE [LARGE SCALE GENOMIC DNA]</scope>
    <source>
        <strain evidence="2 3">0-1</strain>
    </source>
</reference>
<keyword evidence="3" id="KW-1185">Reference proteome</keyword>
<proteinExistence type="predicted"/>
<dbReference type="KEGG" id="pte:PTT_17428"/>
<dbReference type="HOGENOM" id="CLU_2874015_0_0_1"/>
<accession>E3S4F2</accession>
<protein>
    <submittedName>
        <fullName evidence="2">Uncharacterized protein</fullName>
    </submittedName>
</protein>
<organism evidence="3">
    <name type="scientific">Pyrenophora teres f. teres (strain 0-1)</name>
    <name type="common">Barley net blotch fungus</name>
    <name type="synonym">Drechslera teres f. teres</name>
    <dbReference type="NCBI Taxonomy" id="861557"/>
    <lineage>
        <taxon>Eukaryota</taxon>
        <taxon>Fungi</taxon>
        <taxon>Dikarya</taxon>
        <taxon>Ascomycota</taxon>
        <taxon>Pezizomycotina</taxon>
        <taxon>Dothideomycetes</taxon>
        <taxon>Pleosporomycetidae</taxon>
        <taxon>Pleosporales</taxon>
        <taxon>Pleosporineae</taxon>
        <taxon>Pleosporaceae</taxon>
        <taxon>Pyrenophora</taxon>
    </lineage>
</organism>
<dbReference type="AlphaFoldDB" id="E3S4F2"/>
<evidence type="ECO:0000256" key="1">
    <source>
        <dbReference type="SAM" id="MobiDB-lite"/>
    </source>
</evidence>
<evidence type="ECO:0000313" key="3">
    <source>
        <dbReference type="Proteomes" id="UP000001067"/>
    </source>
</evidence>
<feature type="region of interest" description="Disordered" evidence="1">
    <location>
        <begin position="1"/>
        <end position="31"/>
    </location>
</feature>
<gene>
    <name evidence="2" type="ORF">PTT_17428</name>
</gene>